<dbReference type="GO" id="GO:0005886">
    <property type="term" value="C:plasma membrane"/>
    <property type="evidence" value="ECO:0007669"/>
    <property type="project" value="InterPro"/>
</dbReference>
<feature type="domain" description="Anti-sigma K factor RskA C-terminal" evidence="2">
    <location>
        <begin position="150"/>
        <end position="248"/>
    </location>
</feature>
<sequence>MNAKITTFLNSGLLEKYLLGDTTTAETDMVESYISKYPEVQNFYNTLQYNLEIVAKSNAVEAPTSVLNNILDALDEAPVVQLNTTKKYKSWYKISIAASIVAFMFAGTSYLFYQQNQRLNEENQVVVDEIFDLRSDIEANNKKLDNVMNQFMELNDPNTYKYIMQGNNRAINLKTVAYINPKEKTSMIDVVSLPELPEEQCYQIWAELQGKMVSLGILNEADRQLRVIPYTENALALNITIEPKGGNTRASLDNMVAEIDLQ</sequence>
<keyword evidence="1" id="KW-0472">Membrane</keyword>
<comment type="caution">
    <text evidence="3">The sequence shown here is derived from an EMBL/GenBank/DDBJ whole genome shotgun (WGS) entry which is preliminary data.</text>
</comment>
<evidence type="ECO:0000256" key="1">
    <source>
        <dbReference type="SAM" id="Phobius"/>
    </source>
</evidence>
<evidence type="ECO:0000259" key="2">
    <source>
        <dbReference type="Pfam" id="PF10099"/>
    </source>
</evidence>
<dbReference type="OrthoDB" id="1420916at2"/>
<dbReference type="Proteomes" id="UP000295455">
    <property type="component" value="Unassembled WGS sequence"/>
</dbReference>
<dbReference type="InterPro" id="IPR018764">
    <property type="entry name" value="RskA_C"/>
</dbReference>
<dbReference type="GO" id="GO:0006417">
    <property type="term" value="P:regulation of translation"/>
    <property type="evidence" value="ECO:0007669"/>
    <property type="project" value="TreeGrafter"/>
</dbReference>
<dbReference type="Pfam" id="PF10099">
    <property type="entry name" value="RskA_C"/>
    <property type="match status" value="1"/>
</dbReference>
<dbReference type="AlphaFoldDB" id="A0A4R1RLD4"/>
<dbReference type="InterPro" id="IPR051474">
    <property type="entry name" value="Anti-sigma-K/W_factor"/>
</dbReference>
<evidence type="ECO:0000313" key="3">
    <source>
        <dbReference type="EMBL" id="TCL67033.1"/>
    </source>
</evidence>
<dbReference type="RefSeq" id="WP_132217378.1">
    <property type="nucleotide sequence ID" value="NZ_OX156936.1"/>
</dbReference>
<feature type="transmembrane region" description="Helical" evidence="1">
    <location>
        <begin position="91"/>
        <end position="113"/>
    </location>
</feature>
<gene>
    <name evidence="3" type="ORF">EV196_103456</name>
</gene>
<keyword evidence="1" id="KW-1133">Transmembrane helix</keyword>
<keyword evidence="1" id="KW-0812">Transmembrane</keyword>
<organism evidence="3 4">
    <name type="scientific">Mariniflexile fucanivorans</name>
    <dbReference type="NCBI Taxonomy" id="264023"/>
    <lineage>
        <taxon>Bacteria</taxon>
        <taxon>Pseudomonadati</taxon>
        <taxon>Bacteroidota</taxon>
        <taxon>Flavobacteriia</taxon>
        <taxon>Flavobacteriales</taxon>
        <taxon>Flavobacteriaceae</taxon>
        <taxon>Mariniflexile</taxon>
    </lineage>
</organism>
<dbReference type="EMBL" id="SLUP01000003">
    <property type="protein sequence ID" value="TCL67033.1"/>
    <property type="molecule type" value="Genomic_DNA"/>
</dbReference>
<name>A0A4R1RLD4_9FLAO</name>
<keyword evidence="4" id="KW-1185">Reference proteome</keyword>
<protein>
    <submittedName>
        <fullName evidence="3">Anti-sigma-K factor rskA</fullName>
    </submittedName>
</protein>
<dbReference type="PANTHER" id="PTHR37461">
    <property type="entry name" value="ANTI-SIGMA-K FACTOR RSKA"/>
    <property type="match status" value="1"/>
</dbReference>
<accession>A0A4R1RLD4</accession>
<proteinExistence type="predicted"/>
<reference evidence="3 4" key="1">
    <citation type="submission" date="2019-03" db="EMBL/GenBank/DDBJ databases">
        <title>Genomic Encyclopedia of Type Strains, Phase IV (KMG-IV): sequencing the most valuable type-strain genomes for metagenomic binning, comparative biology and taxonomic classification.</title>
        <authorList>
            <person name="Goeker M."/>
        </authorList>
    </citation>
    <scope>NUCLEOTIDE SEQUENCE [LARGE SCALE GENOMIC DNA]</scope>
    <source>
        <strain evidence="3 4">DSM 18792</strain>
    </source>
</reference>
<evidence type="ECO:0000313" key="4">
    <source>
        <dbReference type="Proteomes" id="UP000295455"/>
    </source>
</evidence>
<dbReference type="GO" id="GO:0016989">
    <property type="term" value="F:sigma factor antagonist activity"/>
    <property type="evidence" value="ECO:0007669"/>
    <property type="project" value="TreeGrafter"/>
</dbReference>
<dbReference type="PANTHER" id="PTHR37461:SF1">
    <property type="entry name" value="ANTI-SIGMA-K FACTOR RSKA"/>
    <property type="match status" value="1"/>
</dbReference>